<dbReference type="RefSeq" id="XP_018184441.1">
    <property type="nucleotide sequence ID" value="XM_018333632.1"/>
</dbReference>
<protein>
    <submittedName>
        <fullName evidence="1">Uncharacterized protein</fullName>
    </submittedName>
</protein>
<reference evidence="1 2" key="1">
    <citation type="journal article" date="2016" name="Fungal Biol.">
        <title>The genome of Xylona heveae provides a window into fungal endophytism.</title>
        <authorList>
            <person name="Gazis R."/>
            <person name="Kuo A."/>
            <person name="Riley R."/>
            <person name="LaButti K."/>
            <person name="Lipzen A."/>
            <person name="Lin J."/>
            <person name="Amirebrahimi M."/>
            <person name="Hesse C.N."/>
            <person name="Spatafora J.W."/>
            <person name="Henrissat B."/>
            <person name="Hainaut M."/>
            <person name="Grigoriev I.V."/>
            <person name="Hibbett D.S."/>
        </authorList>
    </citation>
    <scope>NUCLEOTIDE SEQUENCE [LARGE SCALE GENOMIC DNA]</scope>
    <source>
        <strain evidence="1 2">TC161</strain>
    </source>
</reference>
<dbReference type="OrthoDB" id="4149149at2759"/>
<name>A0A164ZB19_XYLHT</name>
<dbReference type="InParanoid" id="A0A164ZB19"/>
<keyword evidence="2" id="KW-1185">Reference proteome</keyword>
<gene>
    <name evidence="1" type="ORF">L228DRAFT_251756</name>
</gene>
<organism evidence="1 2">
    <name type="scientific">Xylona heveae (strain CBS 132557 / TC161)</name>
    <dbReference type="NCBI Taxonomy" id="1328760"/>
    <lineage>
        <taxon>Eukaryota</taxon>
        <taxon>Fungi</taxon>
        <taxon>Dikarya</taxon>
        <taxon>Ascomycota</taxon>
        <taxon>Pezizomycotina</taxon>
        <taxon>Xylonomycetes</taxon>
        <taxon>Xylonales</taxon>
        <taxon>Xylonaceae</taxon>
        <taxon>Xylona</taxon>
    </lineage>
</organism>
<proteinExistence type="predicted"/>
<dbReference type="OMA" id="ANEAFAW"/>
<sequence length="362" mass="40698">MDYPTPMAKVSGRRPQSDLDAEVDEMILDYLIWSASKAFLDCNKEGQNDEISSSHFPLAESAFSLVDAFLKIFKSKHPERQTLSPVRHRLALLRYCSIFFCGPDYSAFTVPSLISLRDRNLARAKAWQAHQSTVVDTQIFQEIDISAMTIFSSKAFRSGDNSIHEQFRESTQNPYKTANDILLLDTLPLFMEFSAAELLTTCEMDITTAWVGLAGEYMLQSVLEQYLIQGLKGLESAKEAFAWGFGALKADEPSNSMVGQANTPFDEDLHSSTPSSQHTMLADVRQKFLSELLPKNGKDMEFNLKYLLTKYPRRPFFQRIASLLETLLTVQSPPALSKFELGLLDGLSASEMEAVRNRVGCR</sequence>
<dbReference type="GeneID" id="28898769"/>
<evidence type="ECO:0000313" key="2">
    <source>
        <dbReference type="Proteomes" id="UP000076632"/>
    </source>
</evidence>
<evidence type="ECO:0000313" key="1">
    <source>
        <dbReference type="EMBL" id="KZF18886.1"/>
    </source>
</evidence>
<dbReference type="Proteomes" id="UP000076632">
    <property type="component" value="Unassembled WGS sequence"/>
</dbReference>
<dbReference type="EMBL" id="KV407469">
    <property type="protein sequence ID" value="KZF18886.1"/>
    <property type="molecule type" value="Genomic_DNA"/>
</dbReference>
<dbReference type="AlphaFoldDB" id="A0A164ZB19"/>
<accession>A0A164ZB19</accession>